<dbReference type="Proteomes" id="UP001589716">
    <property type="component" value="Unassembled WGS sequence"/>
</dbReference>
<name>A0ABV5QYS2_9ACTN</name>
<keyword evidence="2" id="KW-1185">Reference proteome</keyword>
<reference evidence="1 2" key="1">
    <citation type="submission" date="2024-09" db="EMBL/GenBank/DDBJ databases">
        <authorList>
            <person name="Sun Q."/>
            <person name="Mori K."/>
        </authorList>
    </citation>
    <scope>NUCLEOTIDE SEQUENCE [LARGE SCALE GENOMIC DNA]</scope>
    <source>
        <strain evidence="1 2">JCM 4414</strain>
    </source>
</reference>
<feature type="non-terminal residue" evidence="1">
    <location>
        <position position="1"/>
    </location>
</feature>
<dbReference type="RefSeq" id="WP_382746269.1">
    <property type="nucleotide sequence ID" value="NZ_JBHMCT010000054.1"/>
</dbReference>
<dbReference type="EMBL" id="JBHMCT010000054">
    <property type="protein sequence ID" value="MFB9558648.1"/>
    <property type="molecule type" value="Genomic_DNA"/>
</dbReference>
<protein>
    <submittedName>
        <fullName evidence="1">Uncharacterized protein</fullName>
    </submittedName>
</protein>
<evidence type="ECO:0000313" key="1">
    <source>
        <dbReference type="EMBL" id="MFB9558648.1"/>
    </source>
</evidence>
<comment type="caution">
    <text evidence="1">The sequence shown here is derived from an EMBL/GenBank/DDBJ whole genome shotgun (WGS) entry which is preliminary data.</text>
</comment>
<organism evidence="1 2">
    <name type="scientific">Streptomyces roseoviridis</name>
    <dbReference type="NCBI Taxonomy" id="67361"/>
    <lineage>
        <taxon>Bacteria</taxon>
        <taxon>Bacillati</taxon>
        <taxon>Actinomycetota</taxon>
        <taxon>Actinomycetes</taxon>
        <taxon>Kitasatosporales</taxon>
        <taxon>Streptomycetaceae</taxon>
        <taxon>Streptomyces</taxon>
    </lineage>
</organism>
<proteinExistence type="predicted"/>
<sequence>VKEGPALTDPTQNSETSKFPVWLDSLLADHDIPPVVTFATGAPLLVKLGLVGTITPDGLRYIARNDPTWPFGPGRQHPYLPVGNARGMSTREFLAFFALGPARGGRGMNRS</sequence>
<evidence type="ECO:0000313" key="2">
    <source>
        <dbReference type="Proteomes" id="UP001589716"/>
    </source>
</evidence>
<gene>
    <name evidence="1" type="ORF">ACFFTP_31265</name>
</gene>
<accession>A0ABV5QYS2</accession>